<reference evidence="1 2" key="1">
    <citation type="submission" date="2008-10" db="EMBL/GenBank/DDBJ databases">
        <authorList>
            <person name="Fulton L."/>
            <person name="Clifton S."/>
            <person name="Fulton B."/>
            <person name="Xu J."/>
            <person name="Minx P."/>
            <person name="Pepin K.H."/>
            <person name="Johnson M."/>
            <person name="Bhonagiri V."/>
            <person name="Nash W.E."/>
            <person name="Mardis E.R."/>
            <person name="Wilson R.K."/>
        </authorList>
    </citation>
    <scope>NUCLEOTIDE SEQUENCE [LARGE SCALE GENOMIC DNA]</scope>
    <source>
        <strain evidence="1 2">DSM 3989</strain>
    </source>
</reference>
<proteinExistence type="predicted"/>
<dbReference type="AlphaFoldDB" id="B7CAZ4"/>
<dbReference type="Proteomes" id="UP000004315">
    <property type="component" value="Unassembled WGS sequence"/>
</dbReference>
<evidence type="ECO:0000313" key="2">
    <source>
        <dbReference type="Proteomes" id="UP000004315"/>
    </source>
</evidence>
<gene>
    <name evidence="1" type="ORF">EUBIFOR_01366</name>
</gene>
<dbReference type="STRING" id="518637.EUBIFOR_01366"/>
<sequence>MTPNKIRGTKAITKLKKLPEIPPTVINGEKTKLVIPGVIVAPITEVQPNTNPKKAPAAGPIVLAKIITGTCINVTLNALIRKYPIGVRYMMISMAKNKAKTHIWRTDSFDLFIFPPTFVSF</sequence>
<dbReference type="EMBL" id="ABYT01000074">
    <property type="protein sequence ID" value="EEC90059.1"/>
    <property type="molecule type" value="Genomic_DNA"/>
</dbReference>
<reference evidence="1 2" key="2">
    <citation type="submission" date="2008-11" db="EMBL/GenBank/DDBJ databases">
        <title>Draft genome sequence of Eubacterium biforme (DSM 3989).</title>
        <authorList>
            <person name="Sudarsanam P."/>
            <person name="Ley R."/>
            <person name="Guruge J."/>
            <person name="Turnbaugh P.J."/>
            <person name="Mahowald M."/>
            <person name="Liep D."/>
            <person name="Gordon J."/>
        </authorList>
    </citation>
    <scope>NUCLEOTIDE SEQUENCE [LARGE SCALE GENOMIC DNA]</scope>
    <source>
        <strain evidence="1 2">DSM 3989</strain>
    </source>
</reference>
<comment type="caution">
    <text evidence="1">The sequence shown here is derived from an EMBL/GenBank/DDBJ whole genome shotgun (WGS) entry which is preliminary data.</text>
</comment>
<evidence type="ECO:0000313" key="1">
    <source>
        <dbReference type="EMBL" id="EEC90059.1"/>
    </source>
</evidence>
<protein>
    <submittedName>
        <fullName evidence="1">Uncharacterized protein</fullName>
    </submittedName>
</protein>
<organism evidence="1 2">
    <name type="scientific">Holdemanella biformis DSM 3989</name>
    <dbReference type="NCBI Taxonomy" id="518637"/>
    <lineage>
        <taxon>Bacteria</taxon>
        <taxon>Bacillati</taxon>
        <taxon>Bacillota</taxon>
        <taxon>Erysipelotrichia</taxon>
        <taxon>Erysipelotrichales</taxon>
        <taxon>Erysipelotrichaceae</taxon>
        <taxon>Holdemanella</taxon>
    </lineage>
</organism>
<name>B7CAZ4_9FIRM</name>
<accession>B7CAZ4</accession>
<dbReference type="HOGENOM" id="CLU_2034884_0_0_9"/>
<keyword evidence="2" id="KW-1185">Reference proteome</keyword>